<feature type="domain" description="RNA polymerase sigma factor 70 region 4 type 2" evidence="7">
    <location>
        <begin position="153"/>
        <end position="202"/>
    </location>
</feature>
<dbReference type="EMBL" id="CP009110">
    <property type="protein sequence ID" value="AIJ23816.1"/>
    <property type="molecule type" value="Genomic_DNA"/>
</dbReference>
<dbReference type="eggNOG" id="COG1595">
    <property type="taxonomic scope" value="Bacteria"/>
</dbReference>
<dbReference type="KEGG" id="amq:AMETH_3724"/>
<dbReference type="GO" id="GO:0003677">
    <property type="term" value="F:DNA binding"/>
    <property type="evidence" value="ECO:0007669"/>
    <property type="project" value="UniProtKB-KW"/>
</dbReference>
<dbReference type="PANTHER" id="PTHR43133">
    <property type="entry name" value="RNA POLYMERASE ECF-TYPE SIGMA FACTO"/>
    <property type="match status" value="1"/>
</dbReference>
<keyword evidence="4" id="KW-0238">DNA-binding</keyword>
<reference evidence="8 9" key="1">
    <citation type="submission" date="2014-07" db="EMBL/GenBank/DDBJ databases">
        <title>Whole Genome Sequence of the Amycolatopsis methanolica 239.</title>
        <authorList>
            <person name="Tang B."/>
        </authorList>
    </citation>
    <scope>NUCLEOTIDE SEQUENCE [LARGE SCALE GENOMIC DNA]</scope>
    <source>
        <strain evidence="8 9">239</strain>
    </source>
</reference>
<evidence type="ECO:0000256" key="2">
    <source>
        <dbReference type="ARBA" id="ARBA00023015"/>
    </source>
</evidence>
<proteinExistence type="inferred from homology"/>
<dbReference type="GO" id="GO:0016987">
    <property type="term" value="F:sigma factor activity"/>
    <property type="evidence" value="ECO:0007669"/>
    <property type="project" value="UniProtKB-KW"/>
</dbReference>
<keyword evidence="3" id="KW-0731">Sigma factor</keyword>
<evidence type="ECO:0000313" key="9">
    <source>
        <dbReference type="Proteomes" id="UP000062973"/>
    </source>
</evidence>
<dbReference type="InterPro" id="IPR036388">
    <property type="entry name" value="WH-like_DNA-bd_sf"/>
</dbReference>
<protein>
    <submittedName>
        <fullName evidence="8">ECF subfamily RNA polymerase sigma-24 factor</fullName>
    </submittedName>
</protein>
<dbReference type="InterPro" id="IPR013324">
    <property type="entry name" value="RNA_pol_sigma_r3/r4-like"/>
</dbReference>
<dbReference type="PATRIC" id="fig|1068978.7.peg.3979"/>
<dbReference type="GO" id="GO:0006352">
    <property type="term" value="P:DNA-templated transcription initiation"/>
    <property type="evidence" value="ECO:0007669"/>
    <property type="project" value="InterPro"/>
</dbReference>
<organism evidence="8 9">
    <name type="scientific">Amycolatopsis methanolica 239</name>
    <dbReference type="NCBI Taxonomy" id="1068978"/>
    <lineage>
        <taxon>Bacteria</taxon>
        <taxon>Bacillati</taxon>
        <taxon>Actinomycetota</taxon>
        <taxon>Actinomycetes</taxon>
        <taxon>Pseudonocardiales</taxon>
        <taxon>Pseudonocardiaceae</taxon>
        <taxon>Amycolatopsis</taxon>
        <taxon>Amycolatopsis methanolica group</taxon>
    </lineage>
</organism>
<dbReference type="Gene3D" id="1.10.10.10">
    <property type="entry name" value="Winged helix-like DNA-binding domain superfamily/Winged helix DNA-binding domain"/>
    <property type="match status" value="1"/>
</dbReference>
<feature type="compositionally biased region" description="Basic and acidic residues" evidence="6">
    <location>
        <begin position="16"/>
        <end position="26"/>
    </location>
</feature>
<evidence type="ECO:0000313" key="8">
    <source>
        <dbReference type="EMBL" id="AIJ23816.1"/>
    </source>
</evidence>
<dbReference type="PANTHER" id="PTHR43133:SF8">
    <property type="entry name" value="RNA POLYMERASE SIGMA FACTOR HI_1459-RELATED"/>
    <property type="match status" value="1"/>
</dbReference>
<dbReference type="CDD" id="cd06171">
    <property type="entry name" value="Sigma70_r4"/>
    <property type="match status" value="1"/>
</dbReference>
<dbReference type="InterPro" id="IPR013249">
    <property type="entry name" value="RNA_pol_sigma70_r4_t2"/>
</dbReference>
<dbReference type="Proteomes" id="UP000062973">
    <property type="component" value="Chromosome"/>
</dbReference>
<evidence type="ECO:0000256" key="6">
    <source>
        <dbReference type="SAM" id="MobiDB-lite"/>
    </source>
</evidence>
<accession>A0A076MXW6</accession>
<name>A0A076MXW6_AMYME</name>
<dbReference type="InterPro" id="IPR039425">
    <property type="entry name" value="RNA_pol_sigma-70-like"/>
</dbReference>
<evidence type="ECO:0000256" key="4">
    <source>
        <dbReference type="ARBA" id="ARBA00023125"/>
    </source>
</evidence>
<dbReference type="Pfam" id="PF08281">
    <property type="entry name" value="Sigma70_r4_2"/>
    <property type="match status" value="1"/>
</dbReference>
<keyword evidence="2" id="KW-0805">Transcription regulation</keyword>
<dbReference type="STRING" id="1068978.AMETH_3724"/>
<sequence length="216" mass="23513">MVTSARRASLTGGAEGGRHEQTDRQYARTGRQAIPAGPDVTGGPDDVAERAMTLRKLYYAELAAHAVKLGCPVSEARTIAEDAVTELVLGEHRGTLGPIQKERAWLFATVRNMVLAARRKARWNAEADAHLIADRTRQRTWASPEAHLETVETLRALHSLPGSHRDAVVLAADGFSLREIADALGISVPAAKKRVSRGRRALRDLLDPPGGRHRDD</sequence>
<dbReference type="AlphaFoldDB" id="A0A076MXW6"/>
<keyword evidence="5" id="KW-0804">Transcription</keyword>
<evidence type="ECO:0000259" key="7">
    <source>
        <dbReference type="Pfam" id="PF08281"/>
    </source>
</evidence>
<keyword evidence="9" id="KW-1185">Reference proteome</keyword>
<dbReference type="SUPFAM" id="SSF88659">
    <property type="entry name" value="Sigma3 and sigma4 domains of RNA polymerase sigma factors"/>
    <property type="match status" value="1"/>
</dbReference>
<evidence type="ECO:0000256" key="1">
    <source>
        <dbReference type="ARBA" id="ARBA00010641"/>
    </source>
</evidence>
<evidence type="ECO:0000256" key="5">
    <source>
        <dbReference type="ARBA" id="ARBA00023163"/>
    </source>
</evidence>
<dbReference type="HOGENOM" id="CLU_1275503_0_0_11"/>
<gene>
    <name evidence="8" type="ORF">AMETH_3724</name>
</gene>
<feature type="region of interest" description="Disordered" evidence="6">
    <location>
        <begin position="1"/>
        <end position="46"/>
    </location>
</feature>
<comment type="similarity">
    <text evidence="1">Belongs to the sigma-70 factor family. ECF subfamily.</text>
</comment>
<evidence type="ECO:0000256" key="3">
    <source>
        <dbReference type="ARBA" id="ARBA00023082"/>
    </source>
</evidence>